<keyword evidence="1" id="KW-0472">Membrane</keyword>
<keyword evidence="1" id="KW-0812">Transmembrane</keyword>
<reference evidence="2" key="1">
    <citation type="submission" date="2018-11" db="EMBL/GenBank/DDBJ databases">
        <authorList>
            <consortium name="Genoscope - CEA"/>
            <person name="William W."/>
        </authorList>
    </citation>
    <scope>NUCLEOTIDE SEQUENCE</scope>
</reference>
<accession>A0A3P6FZQ3</accession>
<keyword evidence="1" id="KW-1133">Transmembrane helix</keyword>
<gene>
    <name evidence="2" type="ORF">BOLC1T05613H</name>
</gene>
<name>A0A3P6FZQ3_BRAOL</name>
<organism evidence="2">
    <name type="scientific">Brassica oleracea</name>
    <name type="common">Wild cabbage</name>
    <dbReference type="NCBI Taxonomy" id="3712"/>
    <lineage>
        <taxon>Eukaryota</taxon>
        <taxon>Viridiplantae</taxon>
        <taxon>Streptophyta</taxon>
        <taxon>Embryophyta</taxon>
        <taxon>Tracheophyta</taxon>
        <taxon>Spermatophyta</taxon>
        <taxon>Magnoliopsida</taxon>
        <taxon>eudicotyledons</taxon>
        <taxon>Gunneridae</taxon>
        <taxon>Pentapetalae</taxon>
        <taxon>rosids</taxon>
        <taxon>malvids</taxon>
        <taxon>Brassicales</taxon>
        <taxon>Brassicaceae</taxon>
        <taxon>Brassiceae</taxon>
        <taxon>Brassica</taxon>
    </lineage>
</organism>
<evidence type="ECO:0000256" key="1">
    <source>
        <dbReference type="SAM" id="Phobius"/>
    </source>
</evidence>
<dbReference type="AlphaFoldDB" id="A0A3P6FZQ3"/>
<proteinExistence type="predicted"/>
<feature type="transmembrane region" description="Helical" evidence="1">
    <location>
        <begin position="29"/>
        <end position="50"/>
    </location>
</feature>
<dbReference type="EMBL" id="LR031878">
    <property type="protein sequence ID" value="VDD53224.1"/>
    <property type="molecule type" value="Genomic_DNA"/>
</dbReference>
<protein>
    <submittedName>
        <fullName evidence="2">Uncharacterized protein</fullName>
    </submittedName>
</protein>
<evidence type="ECO:0000313" key="2">
    <source>
        <dbReference type="EMBL" id="VDD53224.1"/>
    </source>
</evidence>
<sequence>MASVYSILTYWLVNHPNIANFTWTEGETLGSTVFFVSVVVSVYLSATFLFRHAMVSLPSVDMKQN</sequence>